<accession>A0A0G0E7F4</accession>
<evidence type="ECO:0000313" key="3">
    <source>
        <dbReference type="EMBL" id="KKQ01462.1"/>
    </source>
</evidence>
<dbReference type="InterPro" id="IPR001509">
    <property type="entry name" value="Epimerase_deHydtase"/>
</dbReference>
<dbReference type="AlphaFoldDB" id="A0A0G0E7F4"/>
<reference evidence="3 4" key="1">
    <citation type="journal article" date="2015" name="Nature">
        <title>rRNA introns, odd ribosomes, and small enigmatic genomes across a large radiation of phyla.</title>
        <authorList>
            <person name="Brown C.T."/>
            <person name="Hug L.A."/>
            <person name="Thomas B.C."/>
            <person name="Sharon I."/>
            <person name="Castelle C.J."/>
            <person name="Singh A."/>
            <person name="Wilkins M.J."/>
            <person name="Williams K.H."/>
            <person name="Banfield J.F."/>
        </authorList>
    </citation>
    <scope>NUCLEOTIDE SEQUENCE [LARGE SCALE GENOMIC DNA]</scope>
</reference>
<comment type="caution">
    <text evidence="3">The sequence shown here is derived from an EMBL/GenBank/DDBJ whole genome shotgun (WGS) entry which is preliminary data.</text>
</comment>
<proteinExistence type="inferred from homology"/>
<dbReference type="STRING" id="1618480.US11_C0008G0019"/>
<sequence length="351" mass="40272">MQILITGAAGFLGLHLAKLHLAKYLTEKKYTLILVDIAPFAKEEYPKGCQFHFGDVRNQKMMDMLAKKSDVVIHAAAALPLWKAEEIMDININGTKNMLDAAFKNKVKRFIHISSTAVYGVPKVHPIHENAALIGVGHYGQSKIQAERLCNQYQKKGLTVTIVRPKTFVGTYRLGVFEILFDWIKDGKRIPIIGSGNNRYQLLDVDDLTEAVYRFIKSDKKNANGTFNIGAEEFATVKRDLESLFKYAGNKSKVFSTPAFLVKKLLWLFEKLKISPLYQWVYETADKDSFVSIERLKKTLRWKPRYSNSQALIKSYQWYLENYKEIKSRPVGINHTSGWKQGILGFFKRFM</sequence>
<comment type="similarity">
    <text evidence="1">Belongs to the NAD(P)-dependent epimerase/dehydratase family.</text>
</comment>
<feature type="domain" description="NAD-dependent epimerase/dehydratase" evidence="2">
    <location>
        <begin position="3"/>
        <end position="230"/>
    </location>
</feature>
<organism evidence="3 4">
    <name type="scientific">Candidatus Roizmanbacteria bacterium GW2011_GWA2_36_23</name>
    <dbReference type="NCBI Taxonomy" id="1618480"/>
    <lineage>
        <taxon>Bacteria</taxon>
        <taxon>Candidatus Roizmaniibacteriota</taxon>
    </lineage>
</organism>
<protein>
    <submittedName>
        <fullName evidence="3">Nucleoside-diphosphate-sugar epimerase</fullName>
    </submittedName>
</protein>
<evidence type="ECO:0000313" key="4">
    <source>
        <dbReference type="Proteomes" id="UP000034344"/>
    </source>
</evidence>
<dbReference type="Proteomes" id="UP000034344">
    <property type="component" value="Unassembled WGS sequence"/>
</dbReference>
<dbReference type="InterPro" id="IPR036291">
    <property type="entry name" value="NAD(P)-bd_dom_sf"/>
</dbReference>
<name>A0A0G0E7F4_9BACT</name>
<evidence type="ECO:0000256" key="1">
    <source>
        <dbReference type="ARBA" id="ARBA00007637"/>
    </source>
</evidence>
<dbReference type="PANTHER" id="PTHR43000">
    <property type="entry name" value="DTDP-D-GLUCOSE 4,6-DEHYDRATASE-RELATED"/>
    <property type="match status" value="1"/>
</dbReference>
<evidence type="ECO:0000259" key="2">
    <source>
        <dbReference type="Pfam" id="PF01370"/>
    </source>
</evidence>
<dbReference type="Pfam" id="PF01370">
    <property type="entry name" value="Epimerase"/>
    <property type="match status" value="1"/>
</dbReference>
<dbReference type="PATRIC" id="fig|1618480.3.peg.535"/>
<gene>
    <name evidence="3" type="ORF">US11_C0008G0019</name>
</gene>
<dbReference type="EMBL" id="LBRS01000008">
    <property type="protein sequence ID" value="KKQ01462.1"/>
    <property type="molecule type" value="Genomic_DNA"/>
</dbReference>
<dbReference type="Gene3D" id="3.40.50.720">
    <property type="entry name" value="NAD(P)-binding Rossmann-like Domain"/>
    <property type="match status" value="1"/>
</dbReference>
<dbReference type="SUPFAM" id="SSF51735">
    <property type="entry name" value="NAD(P)-binding Rossmann-fold domains"/>
    <property type="match status" value="1"/>
</dbReference>